<dbReference type="InterPro" id="IPR046357">
    <property type="entry name" value="PPIase_dom_sf"/>
</dbReference>
<feature type="domain" description="PpiC" evidence="13">
    <location>
        <begin position="266"/>
        <end position="365"/>
    </location>
</feature>
<dbReference type="InterPro" id="IPR052029">
    <property type="entry name" value="PpiD_chaperone"/>
</dbReference>
<keyword evidence="11" id="KW-0697">Rotamase</keyword>
<accession>A0A2G6JLX3</accession>
<dbReference type="EMBL" id="PDSH01000017">
    <property type="protein sequence ID" value="PIE24280.1"/>
    <property type="molecule type" value="Genomic_DNA"/>
</dbReference>
<keyword evidence="5 12" id="KW-1133">Transmembrane helix</keyword>
<dbReference type="Pfam" id="PF13616">
    <property type="entry name" value="Rotamase_3"/>
    <property type="match status" value="1"/>
</dbReference>
<evidence type="ECO:0000256" key="7">
    <source>
        <dbReference type="ARBA" id="ARBA00023186"/>
    </source>
</evidence>
<evidence type="ECO:0000256" key="3">
    <source>
        <dbReference type="ARBA" id="ARBA00022519"/>
    </source>
</evidence>
<keyword evidence="6 12" id="KW-0472">Membrane</keyword>
<evidence type="ECO:0000256" key="8">
    <source>
        <dbReference type="ARBA" id="ARBA00038408"/>
    </source>
</evidence>
<comment type="similarity">
    <text evidence="8">Belongs to the PpiD chaperone family.</text>
</comment>
<dbReference type="SUPFAM" id="SSF54534">
    <property type="entry name" value="FKBP-like"/>
    <property type="match status" value="1"/>
</dbReference>
<evidence type="ECO:0000313" key="15">
    <source>
        <dbReference type="Proteomes" id="UP000243469"/>
    </source>
</evidence>
<evidence type="ECO:0000256" key="2">
    <source>
        <dbReference type="ARBA" id="ARBA00022475"/>
    </source>
</evidence>
<dbReference type="PROSITE" id="PS50198">
    <property type="entry name" value="PPIC_PPIASE_2"/>
    <property type="match status" value="1"/>
</dbReference>
<dbReference type="SUPFAM" id="SSF109998">
    <property type="entry name" value="Triger factor/SurA peptide-binding domain-like"/>
    <property type="match status" value="1"/>
</dbReference>
<evidence type="ECO:0000313" key="14">
    <source>
        <dbReference type="EMBL" id="PIE24280.1"/>
    </source>
</evidence>
<name>A0A2G6JLX3_NEPCE</name>
<evidence type="ECO:0000256" key="10">
    <source>
        <dbReference type="ARBA" id="ARBA00042775"/>
    </source>
</evidence>
<evidence type="ECO:0000256" key="9">
    <source>
        <dbReference type="ARBA" id="ARBA00040743"/>
    </source>
</evidence>
<dbReference type="PROSITE" id="PS01096">
    <property type="entry name" value="PPIC_PPIASE_1"/>
    <property type="match status" value="1"/>
</dbReference>
<keyword evidence="7" id="KW-0143">Chaperone</keyword>
<dbReference type="InterPro" id="IPR027304">
    <property type="entry name" value="Trigger_fact/SurA_dom_sf"/>
</dbReference>
<dbReference type="InterPro" id="IPR000297">
    <property type="entry name" value="PPIase_PpiC"/>
</dbReference>
<protein>
    <recommendedName>
        <fullName evidence="9">Periplasmic chaperone PpiD</fullName>
    </recommendedName>
    <alternativeName>
        <fullName evidence="10">Periplasmic folding chaperone</fullName>
    </alternativeName>
</protein>
<dbReference type="PANTHER" id="PTHR47529:SF1">
    <property type="entry name" value="PERIPLASMIC CHAPERONE PPID"/>
    <property type="match status" value="1"/>
</dbReference>
<evidence type="ECO:0000259" key="13">
    <source>
        <dbReference type="PROSITE" id="PS50198"/>
    </source>
</evidence>
<comment type="subcellular location">
    <subcellularLocation>
        <location evidence="1">Cell inner membrane</location>
        <topology evidence="1">Single-pass type II membrane protein</topology>
        <orientation evidence="1">Periplasmic side</orientation>
    </subcellularLocation>
</comment>
<dbReference type="InterPro" id="IPR023058">
    <property type="entry name" value="PPIase_PpiC_CS"/>
</dbReference>
<dbReference type="Gene3D" id="1.10.4030.10">
    <property type="entry name" value="Porin chaperone SurA, peptide-binding domain"/>
    <property type="match status" value="1"/>
</dbReference>
<keyword evidence="4 12" id="KW-0812">Transmembrane</keyword>
<dbReference type="Proteomes" id="UP000243469">
    <property type="component" value="Unassembled WGS sequence"/>
</dbReference>
<evidence type="ECO:0000256" key="12">
    <source>
        <dbReference type="SAM" id="Phobius"/>
    </source>
</evidence>
<evidence type="ECO:0000256" key="6">
    <source>
        <dbReference type="ARBA" id="ARBA00023136"/>
    </source>
</evidence>
<reference evidence="14 15" key="1">
    <citation type="submission" date="2017-10" db="EMBL/GenBank/DDBJ databases">
        <title>Novel microbial diversity and functional potential in the marine mammal oral microbiome.</title>
        <authorList>
            <person name="Dudek N.K."/>
            <person name="Sun C.L."/>
            <person name="Burstein D."/>
            <person name="Kantor R.S."/>
            <person name="Aliaga Goltsman D.S."/>
            <person name="Bik E.M."/>
            <person name="Thomas B.C."/>
            <person name="Banfield J.F."/>
            <person name="Relman D.A."/>
        </authorList>
    </citation>
    <scope>NUCLEOTIDE SEQUENCE [LARGE SCALE GENOMIC DNA]</scope>
    <source>
        <strain evidence="14">DOLJORAL78_47_21</strain>
    </source>
</reference>
<comment type="caution">
    <text evidence="14">The sequence shown here is derived from an EMBL/GenBank/DDBJ whole genome shotgun (WGS) entry which is preliminary data.</text>
</comment>
<evidence type="ECO:0000256" key="5">
    <source>
        <dbReference type="ARBA" id="ARBA00022989"/>
    </source>
</evidence>
<proteinExistence type="inferred from homology"/>
<dbReference type="Gene3D" id="3.10.50.40">
    <property type="match status" value="1"/>
</dbReference>
<dbReference type="GO" id="GO:0003755">
    <property type="term" value="F:peptidyl-prolyl cis-trans isomerase activity"/>
    <property type="evidence" value="ECO:0007669"/>
    <property type="project" value="UniProtKB-KW"/>
</dbReference>
<evidence type="ECO:0000256" key="11">
    <source>
        <dbReference type="PROSITE-ProRule" id="PRU00278"/>
    </source>
</evidence>
<feature type="transmembrane region" description="Helical" evidence="12">
    <location>
        <begin position="12"/>
        <end position="30"/>
    </location>
</feature>
<keyword evidence="3" id="KW-0997">Cell inner membrane</keyword>
<sequence>MLQSIRDNSQGIIAKIIVGLIAITFALFGVESLVSLTGGSSAPATVNGEEISQQELSQGVYLQRNQMLRRMGENADPSLLNDNLISNMVLDGLIDQKLLLQSAENQGLVFTDAMIDQLIVSTKEFQLDGKFDRVQFETTLRNAGLTPLTYRDILRKEKLIEQERIAYLLSAFSLSDELASITKLQNQVRNARYFTLLAEPVRESLTVSDDEVADYFAANSAKFLSEEQVSIEYIVLDRANLMAEIEVTEDEVSKAYQQMVDTYQAEEQAHAAHILVEISEEQNEAAALAKIEALAARIKAGETFAAVAQSGSDDLGSAEMGGDLGVNPKGVFSQEFENALYGLEKGRVSEPVRTEFGYHLIQLVDLVKTEVPSFEEAKNGLRQDILNAKSEEEYVAQLEILKDLAFSSGDLVEPAEALGLEIQTSELFSRTGNEDPITSNPKILVTAFDDESVKEGQNSEPVELTSDKAVVLRIAKHELPREKTLAEVKGAITELLLEQKVAAELDAKAQALLAKLNQGESLEAIAAGAEIVTKEAVSRGTSDISQELREALFKMPKPAEGGASYAAVDLLDGSKALLVLGGVAESEEELTAEEQRYIASLLNNRFGQQDYQDYSAELKSKAEIERL</sequence>
<evidence type="ECO:0000256" key="4">
    <source>
        <dbReference type="ARBA" id="ARBA00022692"/>
    </source>
</evidence>
<gene>
    <name evidence="14" type="ORF">CSA60_03495</name>
</gene>
<keyword evidence="11 14" id="KW-0413">Isomerase</keyword>
<dbReference type="AlphaFoldDB" id="A0A2G6JLX3"/>
<evidence type="ECO:0000256" key="1">
    <source>
        <dbReference type="ARBA" id="ARBA00004382"/>
    </source>
</evidence>
<keyword evidence="2" id="KW-1003">Cell membrane</keyword>
<dbReference type="PANTHER" id="PTHR47529">
    <property type="entry name" value="PEPTIDYL-PROLYL CIS-TRANS ISOMERASE D"/>
    <property type="match status" value="1"/>
</dbReference>
<organism evidence="14 15">
    <name type="scientific">Neptuniibacter caesariensis</name>
    <dbReference type="NCBI Taxonomy" id="207954"/>
    <lineage>
        <taxon>Bacteria</taxon>
        <taxon>Pseudomonadati</taxon>
        <taxon>Pseudomonadota</taxon>
        <taxon>Gammaproteobacteria</taxon>
        <taxon>Oceanospirillales</taxon>
        <taxon>Oceanospirillaceae</taxon>
        <taxon>Neptuniibacter</taxon>
    </lineage>
</organism>
<dbReference type="Pfam" id="PF13624">
    <property type="entry name" value="SurA_N_3"/>
    <property type="match status" value="1"/>
</dbReference>
<dbReference type="GO" id="GO:0005886">
    <property type="term" value="C:plasma membrane"/>
    <property type="evidence" value="ECO:0007669"/>
    <property type="project" value="UniProtKB-SubCell"/>
</dbReference>